<accession>A0A3S2ZBF9</accession>
<keyword evidence="2" id="KW-1185">Reference proteome</keyword>
<sequence>MANLASDTIGPAWWCGKTFLVSQLALAVLLVSSSVSQATRIPGMGDIPNGFFFTTEMDLIKITMPMPRGETEAAPLAVFNLPRAYIYLTSHHSEKQVVELPSEIEADTIFIVLTYPAGEPYSVALARLNESFVAARRNGNTDLKSPSTQLRSVLTEGAISTSKPVAYDSAIFHPRDYEPYIGDYGTLKRHDTLGTSEVYFGKPGDLIRKIRCYRTPENAKPNFFCDYYTVLSSHVMAKVSFVDFRVNGGIRFAEERVRAFKQTVCRHMQCD</sequence>
<gene>
    <name evidence="1" type="ORF">EOI86_05595</name>
</gene>
<dbReference type="EMBL" id="SADE01000001">
    <property type="protein sequence ID" value="RVU38745.1"/>
    <property type="molecule type" value="Genomic_DNA"/>
</dbReference>
<organism evidence="1 2">
    <name type="scientific">Hwanghaeella grinnelliae</name>
    <dbReference type="NCBI Taxonomy" id="2500179"/>
    <lineage>
        <taxon>Bacteria</taxon>
        <taxon>Pseudomonadati</taxon>
        <taxon>Pseudomonadota</taxon>
        <taxon>Alphaproteobacteria</taxon>
        <taxon>Rhodospirillales</taxon>
        <taxon>Rhodospirillaceae</taxon>
        <taxon>Hwanghaeella</taxon>
    </lineage>
</organism>
<reference evidence="2" key="1">
    <citation type="submission" date="2019-01" db="EMBL/GenBank/DDBJ databases">
        <title>Gri0909 isolated from a small marine red alga.</title>
        <authorList>
            <person name="Kim J."/>
            <person name="Jeong S.E."/>
            <person name="Jeon C.O."/>
        </authorList>
    </citation>
    <scope>NUCLEOTIDE SEQUENCE [LARGE SCALE GENOMIC DNA]</scope>
    <source>
        <strain evidence="2">Gri0909</strain>
    </source>
</reference>
<dbReference type="RefSeq" id="WP_127764117.1">
    <property type="nucleotide sequence ID" value="NZ_SADE01000001.1"/>
</dbReference>
<dbReference type="AlphaFoldDB" id="A0A3S2ZBF9"/>
<name>A0A3S2ZBF9_9PROT</name>
<protein>
    <submittedName>
        <fullName evidence="1">Uncharacterized protein</fullName>
    </submittedName>
</protein>
<dbReference type="Proteomes" id="UP000287447">
    <property type="component" value="Unassembled WGS sequence"/>
</dbReference>
<evidence type="ECO:0000313" key="1">
    <source>
        <dbReference type="EMBL" id="RVU38745.1"/>
    </source>
</evidence>
<proteinExistence type="predicted"/>
<evidence type="ECO:0000313" key="2">
    <source>
        <dbReference type="Proteomes" id="UP000287447"/>
    </source>
</evidence>
<comment type="caution">
    <text evidence="1">The sequence shown here is derived from an EMBL/GenBank/DDBJ whole genome shotgun (WGS) entry which is preliminary data.</text>
</comment>